<evidence type="ECO:0000313" key="4">
    <source>
        <dbReference type="Proteomes" id="UP000239532"/>
    </source>
</evidence>
<dbReference type="PANTHER" id="PTHR34477">
    <property type="entry name" value="UPF0213 PROTEIN YHBQ"/>
    <property type="match status" value="1"/>
</dbReference>
<evidence type="ECO:0000313" key="3">
    <source>
        <dbReference type="EMBL" id="PRP66985.1"/>
    </source>
</evidence>
<evidence type="ECO:0000259" key="2">
    <source>
        <dbReference type="PROSITE" id="PS50164"/>
    </source>
</evidence>
<dbReference type="SUPFAM" id="SSF82771">
    <property type="entry name" value="GIY-YIG endonuclease"/>
    <property type="match status" value="1"/>
</dbReference>
<dbReference type="InterPro" id="IPR000305">
    <property type="entry name" value="GIY-YIG_endonuc"/>
</dbReference>
<keyword evidence="4" id="KW-1185">Reference proteome</keyword>
<dbReference type="Proteomes" id="UP000239532">
    <property type="component" value="Unassembled WGS sequence"/>
</dbReference>
<dbReference type="RefSeq" id="WP_105982764.1">
    <property type="nucleotide sequence ID" value="NZ_MQUC01000003.1"/>
</dbReference>
<sequence>MKYFTVYILECADASFYTGITSNLASRIAIHQSGKTRGYTSSRLPVKLVWYKEFIDDPSQAIIWEKRIKGWSRRKKKALINGDWDKMVQYSKNYTEYNHKID</sequence>
<dbReference type="InterPro" id="IPR035901">
    <property type="entry name" value="GIY-YIG_endonuc_sf"/>
</dbReference>
<comment type="similarity">
    <text evidence="1">Belongs to the UPF0213 family.</text>
</comment>
<gene>
    <name evidence="3" type="ORF">BST86_07675</name>
</gene>
<comment type="caution">
    <text evidence="3">The sequence shown here is derived from an EMBL/GenBank/DDBJ whole genome shotgun (WGS) entry which is preliminary data.</text>
</comment>
<dbReference type="PROSITE" id="PS50164">
    <property type="entry name" value="GIY_YIG"/>
    <property type="match status" value="1"/>
</dbReference>
<feature type="domain" description="GIY-YIG" evidence="2">
    <location>
        <begin position="2"/>
        <end position="78"/>
    </location>
</feature>
<dbReference type="PANTHER" id="PTHR34477:SF1">
    <property type="entry name" value="UPF0213 PROTEIN YHBQ"/>
    <property type="match status" value="1"/>
</dbReference>
<dbReference type="EMBL" id="MQUC01000003">
    <property type="protein sequence ID" value="PRP66985.1"/>
    <property type="molecule type" value="Genomic_DNA"/>
</dbReference>
<proteinExistence type="inferred from homology"/>
<dbReference type="Gene3D" id="3.40.1440.10">
    <property type="entry name" value="GIY-YIG endonuclease"/>
    <property type="match status" value="1"/>
</dbReference>
<name>A0A2S9WU30_9FLAO</name>
<dbReference type="AlphaFoldDB" id="A0A2S9WU30"/>
<protein>
    <recommendedName>
        <fullName evidence="2">GIY-YIG domain-containing protein</fullName>
    </recommendedName>
</protein>
<dbReference type="OrthoDB" id="1495241at2"/>
<dbReference type="InterPro" id="IPR050190">
    <property type="entry name" value="UPF0213_domain"/>
</dbReference>
<reference evidence="3 4" key="1">
    <citation type="submission" date="2016-11" db="EMBL/GenBank/DDBJ databases">
        <title>Trade-off between light-utilization and light-protection in marine flavobacteria.</title>
        <authorList>
            <person name="Kumagai Y."/>
        </authorList>
    </citation>
    <scope>NUCLEOTIDE SEQUENCE [LARGE SCALE GENOMIC DNA]</scope>
    <source>
        <strain evidence="3 4">JCM 17109</strain>
    </source>
</reference>
<evidence type="ECO:0000256" key="1">
    <source>
        <dbReference type="ARBA" id="ARBA00007435"/>
    </source>
</evidence>
<dbReference type="Pfam" id="PF01541">
    <property type="entry name" value="GIY-YIG"/>
    <property type="match status" value="1"/>
</dbReference>
<dbReference type="CDD" id="cd10456">
    <property type="entry name" value="GIY-YIG_UPF0213"/>
    <property type="match status" value="1"/>
</dbReference>
<accession>A0A2S9WU30</accession>
<organism evidence="3 4">
    <name type="scientific">Nonlabens agnitus</name>
    <dbReference type="NCBI Taxonomy" id="870484"/>
    <lineage>
        <taxon>Bacteria</taxon>
        <taxon>Pseudomonadati</taxon>
        <taxon>Bacteroidota</taxon>
        <taxon>Flavobacteriia</taxon>
        <taxon>Flavobacteriales</taxon>
        <taxon>Flavobacteriaceae</taxon>
        <taxon>Nonlabens</taxon>
    </lineage>
</organism>